<proteinExistence type="predicted"/>
<keyword evidence="2" id="KW-1185">Reference proteome</keyword>
<dbReference type="Proteomes" id="UP001054945">
    <property type="component" value="Unassembled WGS sequence"/>
</dbReference>
<evidence type="ECO:0000313" key="2">
    <source>
        <dbReference type="Proteomes" id="UP001054945"/>
    </source>
</evidence>
<comment type="caution">
    <text evidence="1">The sequence shown here is derived from an EMBL/GenBank/DDBJ whole genome shotgun (WGS) entry which is preliminary data.</text>
</comment>
<protein>
    <submittedName>
        <fullName evidence="1">Uncharacterized protein</fullName>
    </submittedName>
</protein>
<reference evidence="1 2" key="1">
    <citation type="submission" date="2021-06" db="EMBL/GenBank/DDBJ databases">
        <title>Caerostris extrusa draft genome.</title>
        <authorList>
            <person name="Kono N."/>
            <person name="Arakawa K."/>
        </authorList>
    </citation>
    <scope>NUCLEOTIDE SEQUENCE [LARGE SCALE GENOMIC DNA]</scope>
</reference>
<name>A0AAV4S8Z8_CAEEX</name>
<dbReference type="AlphaFoldDB" id="A0AAV4S8Z8"/>
<organism evidence="1 2">
    <name type="scientific">Caerostris extrusa</name>
    <name type="common">Bark spider</name>
    <name type="synonym">Caerostris bankana</name>
    <dbReference type="NCBI Taxonomy" id="172846"/>
    <lineage>
        <taxon>Eukaryota</taxon>
        <taxon>Metazoa</taxon>
        <taxon>Ecdysozoa</taxon>
        <taxon>Arthropoda</taxon>
        <taxon>Chelicerata</taxon>
        <taxon>Arachnida</taxon>
        <taxon>Araneae</taxon>
        <taxon>Araneomorphae</taxon>
        <taxon>Entelegynae</taxon>
        <taxon>Araneoidea</taxon>
        <taxon>Araneidae</taxon>
        <taxon>Caerostris</taxon>
    </lineage>
</organism>
<sequence>MTPNHPTIYFPPFSCHQFQLTNHSNEEAITQKGPFFKTPTFLIHGFWKEEKNDGYSVEPPLILPSTRCKRPFAPSSVLMYSTRLSGVS</sequence>
<evidence type="ECO:0000313" key="1">
    <source>
        <dbReference type="EMBL" id="GIY28413.1"/>
    </source>
</evidence>
<gene>
    <name evidence="1" type="ORF">CEXT_377731</name>
</gene>
<accession>A0AAV4S8Z8</accession>
<dbReference type="EMBL" id="BPLR01008943">
    <property type="protein sequence ID" value="GIY28413.1"/>
    <property type="molecule type" value="Genomic_DNA"/>
</dbReference>